<name>A0A3N4KLJ4_9PEZI</name>
<dbReference type="STRING" id="1392247.A0A3N4KLJ4"/>
<dbReference type="PANTHER" id="PTHR23079:SF17">
    <property type="entry name" value="RNA-DEPENDENT RNA POLYMERASE"/>
    <property type="match status" value="1"/>
</dbReference>
<keyword evidence="5" id="KW-1185">Reference proteome</keyword>
<feature type="domain" description="RDRP core" evidence="2">
    <location>
        <begin position="457"/>
        <end position="1051"/>
    </location>
</feature>
<dbReference type="InterPro" id="IPR007855">
    <property type="entry name" value="RDRP"/>
</dbReference>
<keyword evidence="1" id="KW-0548">Nucleotidyltransferase</keyword>
<keyword evidence="1" id="KW-0808">Transferase</keyword>
<reference evidence="4 5" key="1">
    <citation type="journal article" date="2018" name="Nat. Ecol. Evol.">
        <title>Pezizomycetes genomes reveal the molecular basis of ectomycorrhizal truffle lifestyle.</title>
        <authorList>
            <person name="Murat C."/>
            <person name="Payen T."/>
            <person name="Noel B."/>
            <person name="Kuo A."/>
            <person name="Morin E."/>
            <person name="Chen J."/>
            <person name="Kohler A."/>
            <person name="Krizsan K."/>
            <person name="Balestrini R."/>
            <person name="Da Silva C."/>
            <person name="Montanini B."/>
            <person name="Hainaut M."/>
            <person name="Levati E."/>
            <person name="Barry K.W."/>
            <person name="Belfiori B."/>
            <person name="Cichocki N."/>
            <person name="Clum A."/>
            <person name="Dockter R.B."/>
            <person name="Fauchery L."/>
            <person name="Guy J."/>
            <person name="Iotti M."/>
            <person name="Le Tacon F."/>
            <person name="Lindquist E.A."/>
            <person name="Lipzen A."/>
            <person name="Malagnac F."/>
            <person name="Mello A."/>
            <person name="Molinier V."/>
            <person name="Miyauchi S."/>
            <person name="Poulain J."/>
            <person name="Riccioni C."/>
            <person name="Rubini A."/>
            <person name="Sitrit Y."/>
            <person name="Splivallo R."/>
            <person name="Traeger S."/>
            <person name="Wang M."/>
            <person name="Zifcakova L."/>
            <person name="Wipf D."/>
            <person name="Zambonelli A."/>
            <person name="Paolocci F."/>
            <person name="Nowrousian M."/>
            <person name="Ottonello S."/>
            <person name="Baldrian P."/>
            <person name="Spatafora J.W."/>
            <person name="Henrissat B."/>
            <person name="Nagy L.G."/>
            <person name="Aury J.M."/>
            <person name="Wincker P."/>
            <person name="Grigoriev I.V."/>
            <person name="Bonfante P."/>
            <person name="Martin F.M."/>
        </authorList>
    </citation>
    <scope>NUCLEOTIDE SEQUENCE [LARGE SCALE GENOMIC DNA]</scope>
    <source>
        <strain evidence="4 5">CCBAS932</strain>
    </source>
</reference>
<dbReference type="OrthoDB" id="6513042at2759"/>
<dbReference type="GO" id="GO:0003968">
    <property type="term" value="F:RNA-directed RNA polymerase activity"/>
    <property type="evidence" value="ECO:0007669"/>
    <property type="project" value="UniProtKB-KW"/>
</dbReference>
<keyword evidence="1" id="KW-0696">RNA-directed RNA polymerase</keyword>
<dbReference type="GO" id="GO:0030422">
    <property type="term" value="P:siRNA processing"/>
    <property type="evidence" value="ECO:0007669"/>
    <property type="project" value="TreeGrafter"/>
</dbReference>
<dbReference type="Proteomes" id="UP000277580">
    <property type="component" value="Unassembled WGS sequence"/>
</dbReference>
<sequence>MEVFIRGVPYHATEKDVENALEPFLINIGILASSVRVFSPKQRGDKRTKLAALTLPTEEAGQQFLRYFGQGQNGGPPRVQLWVSSCKISCSRSNKAFEPLLVKSLAKEQQDKKLRNARRTQPITPSKLTKSYSIRSIECGIWSPQSTNVPIFEIFYSKKVDGKLMFKQQGAVVEFEDDKLDVFDPATLGPKLRRDFGDIRINKTISILYPTVNSIITSGAKSARVLFTLARAPRMYRKIITKSTASTNNGFDTDMSDLIRLLQQSSTSDKEEFPVERTSSLDEAHACFAPFAFVYQFYLTEVDDLNLLKHLSGKGGVPEISSRRTVMKPDAADLFVRSFQKLSEKLKAEFDFSIAFQLNALCANGILPPYAILPLLPTVSELIMRFGVAKAASIMQSFVRWVTPADPLGELDSLSYNNLFEVLKQCIVDYQRLNSHVSSADSAAEEAGMTYIYHSTITPAGCYFYGPTLEMQNRVLRKYPQNHGSFLRVFFGDEDGDQLLFEHNVVAQRLIYDGQFRNYLSPSGNGIVIAGRPFQFLGFSSSSLRTSSCWFMAPFVVNGVHLDAARIIANLGDFSQITCPGRCAARIGQAFSDTVGSIEVPHHSEIEIEDIERNDRCFSDGVGKISQEMLEVIWMGSEKLAKNKSTVFQIRFAGAKGVVALDTRLQGSQLCLRPSMIKFRGSTDRNIEICSTPGWLPMVLNRPLIKVLEDLQVKKETFMDLQRDAINELRESTRSAHLAANFLKRRGVAPASIKLPWMIEALYNIGLNFREDEFLERALELALLTALRDLKHRARIPVPDGVTLIGIVDETGFLKEGEIYCPYRFDDNEEGVVKGHVLITRSPVHHPGDVQMARAVSHVPENSPLRALKNVVVFSQRGSRDLPSMLSGGDLDGDLYNIIYDPRFSLGKTYSPAMYARVPPQDLGRPVNQGDIVDFLIDFMQNNILGLISARHLIISDREKEGVNHHLCLKLAEMASTAVDFPKTGIKVDKTQIPSGGRVRPDFMAPGPRVLVKKNRAIAEMEIEEEDEEDGNTGLKYYESEKVLGHLYRAIDEKQFIHEVKEELRGSETRETVNVSDGVWNYLSENIPPVYDWTERLREAEQIKESYEKAILNLMHNYADTPWSGNISEVEVFIGSIVGREKQTQRQRDASISMKEEFEWLVASIINSIKGDQDGQADVFGIGMACLFLCRSDGERVGPQNGLQSFAWVVTSALLTEVDKHQKEMKRLRKHGWQGLAMD</sequence>
<evidence type="ECO:0000313" key="4">
    <source>
        <dbReference type="EMBL" id="RPB11390.1"/>
    </source>
</evidence>
<dbReference type="GO" id="GO:0031380">
    <property type="term" value="C:nuclear RNA-directed RNA polymerase complex"/>
    <property type="evidence" value="ECO:0007669"/>
    <property type="project" value="TreeGrafter"/>
</dbReference>
<feature type="domain" description="RdRP-like PH" evidence="3">
    <location>
        <begin position="130"/>
        <end position="328"/>
    </location>
</feature>
<dbReference type="EC" id="2.7.7.48" evidence="1"/>
<evidence type="ECO:0000313" key="5">
    <source>
        <dbReference type="Proteomes" id="UP000277580"/>
    </source>
</evidence>
<evidence type="ECO:0000259" key="3">
    <source>
        <dbReference type="Pfam" id="PF25358"/>
    </source>
</evidence>
<organism evidence="4 5">
    <name type="scientific">Morchella conica CCBAS932</name>
    <dbReference type="NCBI Taxonomy" id="1392247"/>
    <lineage>
        <taxon>Eukaryota</taxon>
        <taxon>Fungi</taxon>
        <taxon>Dikarya</taxon>
        <taxon>Ascomycota</taxon>
        <taxon>Pezizomycotina</taxon>
        <taxon>Pezizomycetes</taxon>
        <taxon>Pezizales</taxon>
        <taxon>Morchellaceae</taxon>
        <taxon>Morchella</taxon>
    </lineage>
</organism>
<dbReference type="Pfam" id="PF25358">
    <property type="entry name" value="PH_fung_RdRP"/>
    <property type="match status" value="1"/>
</dbReference>
<dbReference type="InterPro" id="IPR057596">
    <property type="entry name" value="RDRP_core"/>
</dbReference>
<accession>A0A3N4KLJ4</accession>
<dbReference type="EMBL" id="ML119136">
    <property type="protein sequence ID" value="RPB11390.1"/>
    <property type="molecule type" value="Genomic_DNA"/>
</dbReference>
<dbReference type="InterPro" id="IPR057503">
    <property type="entry name" value="PH_RdRP"/>
</dbReference>
<evidence type="ECO:0000259" key="2">
    <source>
        <dbReference type="Pfam" id="PF05183"/>
    </source>
</evidence>
<dbReference type="PANTHER" id="PTHR23079">
    <property type="entry name" value="RNA-DEPENDENT RNA POLYMERASE"/>
    <property type="match status" value="1"/>
</dbReference>
<keyword evidence="1" id="KW-0694">RNA-binding</keyword>
<protein>
    <recommendedName>
        <fullName evidence="1">RNA-dependent RNA polymerase</fullName>
        <ecNumber evidence="1">2.7.7.48</ecNumber>
    </recommendedName>
</protein>
<evidence type="ECO:0000256" key="1">
    <source>
        <dbReference type="RuleBase" id="RU363098"/>
    </source>
</evidence>
<comment type="similarity">
    <text evidence="1">Belongs to the RdRP family.</text>
</comment>
<dbReference type="InParanoid" id="A0A3N4KLJ4"/>
<dbReference type="Pfam" id="PF05183">
    <property type="entry name" value="RdRP"/>
    <property type="match status" value="1"/>
</dbReference>
<dbReference type="AlphaFoldDB" id="A0A3N4KLJ4"/>
<comment type="catalytic activity">
    <reaction evidence="1">
        <text>RNA(n) + a ribonucleoside 5'-triphosphate = RNA(n+1) + diphosphate</text>
        <dbReference type="Rhea" id="RHEA:21248"/>
        <dbReference type="Rhea" id="RHEA-COMP:14527"/>
        <dbReference type="Rhea" id="RHEA-COMP:17342"/>
        <dbReference type="ChEBI" id="CHEBI:33019"/>
        <dbReference type="ChEBI" id="CHEBI:61557"/>
        <dbReference type="ChEBI" id="CHEBI:140395"/>
        <dbReference type="EC" id="2.7.7.48"/>
    </reaction>
</comment>
<proteinExistence type="inferred from homology"/>
<gene>
    <name evidence="4" type="ORF">P167DRAFT_508010</name>
</gene>
<dbReference type="GO" id="GO:0003723">
    <property type="term" value="F:RNA binding"/>
    <property type="evidence" value="ECO:0007669"/>
    <property type="project" value="UniProtKB-KW"/>
</dbReference>